<organism evidence="3 4">
    <name type="scientific">Citrus sinensis</name>
    <name type="common">Sweet orange</name>
    <name type="synonym">Citrus aurantium var. sinensis</name>
    <dbReference type="NCBI Taxonomy" id="2711"/>
    <lineage>
        <taxon>Eukaryota</taxon>
        <taxon>Viridiplantae</taxon>
        <taxon>Streptophyta</taxon>
        <taxon>Embryophyta</taxon>
        <taxon>Tracheophyta</taxon>
        <taxon>Spermatophyta</taxon>
        <taxon>Magnoliopsida</taxon>
        <taxon>eudicotyledons</taxon>
        <taxon>Gunneridae</taxon>
        <taxon>Pentapetalae</taxon>
        <taxon>rosids</taxon>
        <taxon>malvids</taxon>
        <taxon>Sapindales</taxon>
        <taxon>Rutaceae</taxon>
        <taxon>Aurantioideae</taxon>
        <taxon>Citrus</taxon>
    </lineage>
</organism>
<protein>
    <submittedName>
        <fullName evidence="3">Uncharacterized protein</fullName>
    </submittedName>
</protein>
<dbReference type="STRING" id="2711.A0A067FWZ2"/>
<feature type="region of interest" description="Disordered" evidence="1">
    <location>
        <begin position="1"/>
        <end position="22"/>
    </location>
</feature>
<evidence type="ECO:0000313" key="4">
    <source>
        <dbReference type="Proteomes" id="UP000027120"/>
    </source>
</evidence>
<feature type="compositionally biased region" description="Polar residues" evidence="1">
    <location>
        <begin position="1"/>
        <end position="11"/>
    </location>
</feature>
<gene>
    <name evidence="3" type="ORF">CISIN_1g0087142mg</name>
</gene>
<evidence type="ECO:0000256" key="2">
    <source>
        <dbReference type="SAM" id="Phobius"/>
    </source>
</evidence>
<dbReference type="EMBL" id="KK784888">
    <property type="protein sequence ID" value="KDO71873.1"/>
    <property type="molecule type" value="Genomic_DNA"/>
</dbReference>
<proteinExistence type="predicted"/>
<sequence>GVPRNFASSERTNQHSDRPSKPNLVKKLADVYMTFVSWFLCLVYALQKY</sequence>
<keyword evidence="4" id="KW-1185">Reference proteome</keyword>
<dbReference type="Proteomes" id="UP000027120">
    <property type="component" value="Unassembled WGS sequence"/>
</dbReference>
<dbReference type="AlphaFoldDB" id="A0A067FWZ2"/>
<accession>A0A067FWZ2</accession>
<feature type="transmembrane region" description="Helical" evidence="2">
    <location>
        <begin position="28"/>
        <end position="46"/>
    </location>
</feature>
<dbReference type="EMBL" id="KK784888">
    <property type="protein sequence ID" value="KDO71872.1"/>
    <property type="molecule type" value="Genomic_DNA"/>
</dbReference>
<evidence type="ECO:0000313" key="3">
    <source>
        <dbReference type="EMBL" id="KDO71873.1"/>
    </source>
</evidence>
<keyword evidence="2" id="KW-1133">Transmembrane helix</keyword>
<keyword evidence="2" id="KW-0472">Membrane</keyword>
<evidence type="ECO:0000256" key="1">
    <source>
        <dbReference type="SAM" id="MobiDB-lite"/>
    </source>
</evidence>
<name>A0A067FWZ2_CITSI</name>
<feature type="non-terminal residue" evidence="3">
    <location>
        <position position="1"/>
    </location>
</feature>
<keyword evidence="2" id="KW-0812">Transmembrane</keyword>
<reference evidence="3 4" key="1">
    <citation type="submission" date="2014-04" db="EMBL/GenBank/DDBJ databases">
        <authorList>
            <consortium name="International Citrus Genome Consortium"/>
            <person name="Gmitter F."/>
            <person name="Chen C."/>
            <person name="Farmerie W."/>
            <person name="Harkins T."/>
            <person name="Desany B."/>
            <person name="Mohiuddin M."/>
            <person name="Kodira C."/>
            <person name="Borodovsky M."/>
            <person name="Lomsadze A."/>
            <person name="Burns P."/>
            <person name="Jenkins J."/>
            <person name="Prochnik S."/>
            <person name="Shu S."/>
            <person name="Chapman J."/>
            <person name="Pitluck S."/>
            <person name="Schmutz J."/>
            <person name="Rokhsar D."/>
        </authorList>
    </citation>
    <scope>NUCLEOTIDE SEQUENCE</scope>
</reference>